<dbReference type="RefSeq" id="WP_034646873.1">
    <property type="nucleotide sequence ID" value="NZ_ARZX01000027.1"/>
</dbReference>
<sequence>MDCIKNRRIAKELSEPEVLGRLQKKYPIEDGYEILPEPRIYINNTLNAKGNKAYAKPDFMVIDKKGNVVDLVDAKNGGADFTDFQKALNKNGGTFNGSSRSTQLPKGSSKSIAKNSLRKETTNYTYNDLP</sequence>
<dbReference type="Proteomes" id="UP000019275">
    <property type="component" value="Unassembled WGS sequence"/>
</dbReference>
<accession>A0ABN0RK98</accession>
<gene>
    <name evidence="2" type="ORF">KLA_15695</name>
</gene>
<evidence type="ECO:0000313" key="2">
    <source>
        <dbReference type="EMBL" id="EWH11454.1"/>
    </source>
</evidence>
<protein>
    <submittedName>
        <fullName evidence="2">Uncharacterized protein</fullName>
    </submittedName>
</protein>
<feature type="region of interest" description="Disordered" evidence="1">
    <location>
        <begin position="92"/>
        <end position="112"/>
    </location>
</feature>
<evidence type="ECO:0000313" key="3">
    <source>
        <dbReference type="Proteomes" id="UP000019275"/>
    </source>
</evidence>
<proteinExistence type="predicted"/>
<keyword evidence="3" id="KW-1185">Reference proteome</keyword>
<comment type="caution">
    <text evidence="2">The sequence shown here is derived from an EMBL/GenBank/DDBJ whole genome shotgun (WGS) entry which is preliminary data.</text>
</comment>
<reference evidence="2 3" key="1">
    <citation type="journal article" date="2014" name="Genome Announc.">
        <title>Draft Genome Sequence of the Carrageenan-Degrading Bacterium Cellulophaga sp. Strain KL-A, Isolated from Decaying Marine Algae.</title>
        <authorList>
            <person name="Shan D."/>
            <person name="Ying J."/>
            <person name="Li X."/>
            <person name="Gao Z."/>
            <person name="Wei G."/>
            <person name="Shao Z."/>
        </authorList>
    </citation>
    <scope>NUCLEOTIDE SEQUENCE [LARGE SCALE GENOMIC DNA]</scope>
    <source>
        <strain evidence="2 3">KL-A</strain>
    </source>
</reference>
<organism evidence="2 3">
    <name type="scientific">Cellulophaga geojensis KL-A</name>
    <dbReference type="NCBI Taxonomy" id="1328323"/>
    <lineage>
        <taxon>Bacteria</taxon>
        <taxon>Pseudomonadati</taxon>
        <taxon>Bacteroidota</taxon>
        <taxon>Flavobacteriia</taxon>
        <taxon>Flavobacteriales</taxon>
        <taxon>Flavobacteriaceae</taxon>
        <taxon>Cellulophaga</taxon>
    </lineage>
</organism>
<name>A0ABN0RK98_9FLAO</name>
<dbReference type="EMBL" id="ARZX01000027">
    <property type="protein sequence ID" value="EWH11454.1"/>
    <property type="molecule type" value="Genomic_DNA"/>
</dbReference>
<evidence type="ECO:0000256" key="1">
    <source>
        <dbReference type="SAM" id="MobiDB-lite"/>
    </source>
</evidence>